<feature type="domain" description="Ig-like" evidence="26">
    <location>
        <begin position="6794"/>
        <end position="6885"/>
    </location>
</feature>
<dbReference type="InterPro" id="IPR003599">
    <property type="entry name" value="Ig_sub"/>
</dbReference>
<reference evidence="28" key="2">
    <citation type="submission" date="2025-08" db="UniProtKB">
        <authorList>
            <consortium name="Ensembl"/>
        </authorList>
    </citation>
    <scope>IDENTIFICATION</scope>
</reference>
<evidence type="ECO:0000256" key="21">
    <source>
        <dbReference type="ARBA" id="ARBA00047899"/>
    </source>
</evidence>
<dbReference type="PROSITE" id="PS50011">
    <property type="entry name" value="PROTEIN_KINASE_DOM"/>
    <property type="match status" value="1"/>
</dbReference>
<feature type="domain" description="Ig-like" evidence="26">
    <location>
        <begin position="4503"/>
        <end position="4592"/>
    </location>
</feature>
<feature type="domain" description="Fibronectin type-III" evidence="27">
    <location>
        <begin position="2827"/>
        <end position="2920"/>
    </location>
</feature>
<dbReference type="GeneTree" id="ENSGT01150000286978"/>
<evidence type="ECO:0000256" key="18">
    <source>
        <dbReference type="ARBA" id="ARBA00023157"/>
    </source>
</evidence>
<dbReference type="Gene3D" id="2.60.40.10">
    <property type="entry name" value="Immunoglobulins"/>
    <property type="match status" value="67"/>
</dbReference>
<dbReference type="FunFam" id="2.60.40.10:FF:000003">
    <property type="entry name" value="Titin isoform E"/>
    <property type="match status" value="11"/>
</dbReference>
<dbReference type="FunFam" id="2.60.40.10:FF:000011">
    <property type="entry name" value="Titin b"/>
    <property type="match status" value="2"/>
</dbReference>
<feature type="region of interest" description="Disordered" evidence="24">
    <location>
        <begin position="5196"/>
        <end position="5217"/>
    </location>
</feature>
<dbReference type="SMART" id="SM00408">
    <property type="entry name" value="IGc2"/>
    <property type="match status" value="24"/>
</dbReference>
<feature type="domain" description="Fibronectin type-III" evidence="27">
    <location>
        <begin position="4405"/>
        <end position="4499"/>
    </location>
</feature>
<dbReference type="Ensembl" id="ENSCSAVT00000004086.1">
    <property type="protein sequence ID" value="ENSCSAVP00000004026.1"/>
    <property type="gene ID" value="ENSCSAVG00000002380.1"/>
</dbReference>
<dbReference type="InterPro" id="IPR036179">
    <property type="entry name" value="Ig-like_dom_sf"/>
</dbReference>
<dbReference type="PROSITE" id="PS50853">
    <property type="entry name" value="FN3"/>
    <property type="match status" value="39"/>
</dbReference>
<name>H2YFC8_CIOSA</name>
<dbReference type="GO" id="GO:0046872">
    <property type="term" value="F:metal ion binding"/>
    <property type="evidence" value="ECO:0007669"/>
    <property type="project" value="UniProtKB-KW"/>
</dbReference>
<feature type="domain" description="Ig-like" evidence="26">
    <location>
        <begin position="6124"/>
        <end position="6201"/>
    </location>
</feature>
<dbReference type="FunFam" id="2.60.40.10:FF:000135">
    <property type="entry name" value="Titin a"/>
    <property type="match status" value="2"/>
</dbReference>
<feature type="domain" description="Fibronectin type-III" evidence="27">
    <location>
        <begin position="5016"/>
        <end position="5109"/>
    </location>
</feature>
<dbReference type="InterPro" id="IPR011009">
    <property type="entry name" value="Kinase-like_dom_sf"/>
</dbReference>
<feature type="domain" description="Ig-like" evidence="26">
    <location>
        <begin position="6016"/>
        <end position="6106"/>
    </location>
</feature>
<organism evidence="28 29">
    <name type="scientific">Ciona savignyi</name>
    <name type="common">Pacific transparent sea squirt</name>
    <dbReference type="NCBI Taxonomy" id="51511"/>
    <lineage>
        <taxon>Eukaryota</taxon>
        <taxon>Metazoa</taxon>
        <taxon>Chordata</taxon>
        <taxon>Tunicata</taxon>
        <taxon>Ascidiacea</taxon>
        <taxon>Phlebobranchia</taxon>
        <taxon>Cionidae</taxon>
        <taxon>Ciona</taxon>
    </lineage>
</organism>
<feature type="domain" description="Fibronectin type-III" evidence="27">
    <location>
        <begin position="4014"/>
        <end position="4108"/>
    </location>
</feature>
<comment type="subcellular location">
    <subcellularLocation>
        <location evidence="3">Cytoplasm</location>
    </subcellularLocation>
    <subcellularLocation>
        <location evidence="2">Nucleus</location>
    </subcellularLocation>
</comment>
<feature type="domain" description="Ig-like" evidence="26">
    <location>
        <begin position="1531"/>
        <end position="1620"/>
    </location>
</feature>
<dbReference type="SMART" id="SM00060">
    <property type="entry name" value="FN3"/>
    <property type="match status" value="40"/>
</dbReference>
<evidence type="ECO:0000256" key="15">
    <source>
        <dbReference type="ARBA" id="ARBA00022840"/>
    </source>
</evidence>
<feature type="domain" description="Fibronectin type-III" evidence="27">
    <location>
        <begin position="3124"/>
        <end position="3221"/>
    </location>
</feature>
<dbReference type="PANTHER" id="PTHR14340:SF13">
    <property type="entry name" value="TITIN"/>
    <property type="match status" value="1"/>
</dbReference>
<feature type="domain" description="Fibronectin type-III" evidence="27">
    <location>
        <begin position="4110"/>
        <end position="4203"/>
    </location>
</feature>
<dbReference type="FunFam" id="2.60.40.10:FF:000112">
    <property type="entry name" value="Titin a"/>
    <property type="match status" value="1"/>
</dbReference>
<dbReference type="GO" id="GO:0031430">
    <property type="term" value="C:M band"/>
    <property type="evidence" value="ECO:0007669"/>
    <property type="project" value="TreeGrafter"/>
</dbReference>
<feature type="domain" description="Fibronectin type-III" evidence="27">
    <location>
        <begin position="5515"/>
        <end position="5615"/>
    </location>
</feature>
<dbReference type="Pfam" id="PF07679">
    <property type="entry name" value="I-set"/>
    <property type="match status" value="27"/>
</dbReference>
<dbReference type="GO" id="GO:0045214">
    <property type="term" value="P:sarcomere organization"/>
    <property type="evidence" value="ECO:0007669"/>
    <property type="project" value="TreeGrafter"/>
</dbReference>
<feature type="domain" description="Fibronectin type-III" evidence="27">
    <location>
        <begin position="4306"/>
        <end position="4399"/>
    </location>
</feature>
<dbReference type="PRINTS" id="PR00014">
    <property type="entry name" value="FNTYPEIII"/>
</dbReference>
<dbReference type="GO" id="GO:0005634">
    <property type="term" value="C:nucleus"/>
    <property type="evidence" value="ECO:0007669"/>
    <property type="project" value="UniProtKB-SubCell"/>
</dbReference>
<feature type="domain" description="Fibronectin type-III" evidence="27">
    <location>
        <begin position="5314"/>
        <end position="5407"/>
    </location>
</feature>
<evidence type="ECO:0000256" key="8">
    <source>
        <dbReference type="ARBA" id="ARBA00022553"/>
    </source>
</evidence>
<feature type="domain" description="Ig-like" evidence="26">
    <location>
        <begin position="626"/>
        <end position="725"/>
    </location>
</feature>
<dbReference type="Gene3D" id="1.10.510.10">
    <property type="entry name" value="Transferase(Phosphotransferase) domain 1"/>
    <property type="match status" value="1"/>
</dbReference>
<comment type="cofactor">
    <cofactor evidence="1">
        <name>Mg(2+)</name>
        <dbReference type="ChEBI" id="CHEBI:18420"/>
    </cofactor>
</comment>
<comment type="similarity">
    <text evidence="4">Belongs to the protein kinase superfamily. CAMK Ser/Thr protein kinase family.</text>
</comment>
<dbReference type="FunFam" id="2.60.40.10:FF:000635">
    <property type="entry name" value="Titin b"/>
    <property type="match status" value="1"/>
</dbReference>
<feature type="domain" description="Fibronectin type-III" evidence="27">
    <location>
        <begin position="2629"/>
        <end position="2725"/>
    </location>
</feature>
<dbReference type="InterPro" id="IPR000719">
    <property type="entry name" value="Prot_kinase_dom"/>
</dbReference>
<feature type="domain" description="Ig-like" evidence="26">
    <location>
        <begin position="1"/>
        <end position="60"/>
    </location>
</feature>
<keyword evidence="9" id="KW-0808">Transferase</keyword>
<feature type="binding site" evidence="23">
    <location>
        <position position="6365"/>
    </location>
    <ligand>
        <name>ATP</name>
        <dbReference type="ChEBI" id="CHEBI:30616"/>
    </ligand>
</feature>
<feature type="domain" description="Fibronectin type-III" evidence="27">
    <location>
        <begin position="5413"/>
        <end position="5509"/>
    </location>
</feature>
<dbReference type="FunFam" id="2.60.40.10:FF:000031">
    <property type="entry name" value="Myosin-binding protein C, slow type"/>
    <property type="match status" value="7"/>
</dbReference>
<keyword evidence="6" id="KW-0963">Cytoplasm</keyword>
<dbReference type="PROSITE" id="PS00107">
    <property type="entry name" value="PROTEIN_KINASE_ATP"/>
    <property type="match status" value="1"/>
</dbReference>
<dbReference type="FunFam" id="2.60.40.10:FF:001223">
    <property type="entry name" value="Sidekick cell adhesion molecule 1"/>
    <property type="match status" value="1"/>
</dbReference>
<evidence type="ECO:0000256" key="11">
    <source>
        <dbReference type="ARBA" id="ARBA00022737"/>
    </source>
</evidence>
<keyword evidence="13" id="KW-0418">Kinase</keyword>
<feature type="domain" description="Fibronectin type-III" evidence="27">
    <location>
        <begin position="433"/>
        <end position="529"/>
    </location>
</feature>
<dbReference type="GO" id="GO:0005516">
    <property type="term" value="F:calmodulin binding"/>
    <property type="evidence" value="ECO:0007669"/>
    <property type="project" value="UniProtKB-KW"/>
</dbReference>
<dbReference type="FunFam" id="2.60.40.10:FF:000002">
    <property type="entry name" value="Titin a"/>
    <property type="match status" value="11"/>
</dbReference>
<dbReference type="PROSITE" id="PS00108">
    <property type="entry name" value="PROTEIN_KINASE_ST"/>
    <property type="match status" value="1"/>
</dbReference>
<dbReference type="SUPFAM" id="SSF48726">
    <property type="entry name" value="Immunoglobulin"/>
    <property type="match status" value="28"/>
</dbReference>
<evidence type="ECO:0000256" key="23">
    <source>
        <dbReference type="PROSITE-ProRule" id="PRU10141"/>
    </source>
</evidence>
<dbReference type="InterPro" id="IPR013783">
    <property type="entry name" value="Ig-like_fold"/>
</dbReference>
<feature type="domain" description="Fibronectin type-III" evidence="27">
    <location>
        <begin position="2926"/>
        <end position="3021"/>
    </location>
</feature>
<evidence type="ECO:0000313" key="28">
    <source>
        <dbReference type="Ensembl" id="ENSCSAVP00000004026.1"/>
    </source>
</evidence>
<evidence type="ECO:0000256" key="22">
    <source>
        <dbReference type="ARBA" id="ARBA00048679"/>
    </source>
</evidence>
<evidence type="ECO:0000256" key="1">
    <source>
        <dbReference type="ARBA" id="ARBA00001946"/>
    </source>
</evidence>
<protein>
    <recommendedName>
        <fullName evidence="5">non-specific serine/threonine protein kinase</fullName>
        <ecNumber evidence="5">2.7.11.1</ecNumber>
    </recommendedName>
</protein>
<feature type="domain" description="Fibronectin type-III" evidence="27">
    <location>
        <begin position="5115"/>
        <end position="5210"/>
    </location>
</feature>
<comment type="catalytic activity">
    <reaction evidence="22">
        <text>L-seryl-[protein] + ATP = O-phospho-L-seryl-[protein] + ADP + H(+)</text>
        <dbReference type="Rhea" id="RHEA:17989"/>
        <dbReference type="Rhea" id="RHEA-COMP:9863"/>
        <dbReference type="Rhea" id="RHEA-COMP:11604"/>
        <dbReference type="ChEBI" id="CHEBI:15378"/>
        <dbReference type="ChEBI" id="CHEBI:29999"/>
        <dbReference type="ChEBI" id="CHEBI:30616"/>
        <dbReference type="ChEBI" id="CHEBI:83421"/>
        <dbReference type="ChEBI" id="CHEBI:456216"/>
        <dbReference type="EC" id="2.7.11.1"/>
    </reaction>
</comment>
<feature type="domain" description="Fibronectin type-III" evidence="27">
    <location>
        <begin position="2329"/>
        <end position="2424"/>
    </location>
</feature>
<comment type="catalytic activity">
    <reaction evidence="21">
        <text>L-threonyl-[protein] + ATP = O-phospho-L-threonyl-[protein] + ADP + H(+)</text>
        <dbReference type="Rhea" id="RHEA:46608"/>
        <dbReference type="Rhea" id="RHEA-COMP:11060"/>
        <dbReference type="Rhea" id="RHEA-COMP:11605"/>
        <dbReference type="ChEBI" id="CHEBI:15378"/>
        <dbReference type="ChEBI" id="CHEBI:30013"/>
        <dbReference type="ChEBI" id="CHEBI:30616"/>
        <dbReference type="ChEBI" id="CHEBI:61977"/>
        <dbReference type="ChEBI" id="CHEBI:456216"/>
        <dbReference type="EC" id="2.7.11.1"/>
    </reaction>
</comment>
<dbReference type="Pfam" id="PF00069">
    <property type="entry name" value="Pkinase"/>
    <property type="match status" value="1"/>
</dbReference>
<keyword evidence="8" id="KW-0597">Phosphoprotein</keyword>
<evidence type="ECO:0000256" key="13">
    <source>
        <dbReference type="ARBA" id="ARBA00022777"/>
    </source>
</evidence>
<evidence type="ECO:0000256" key="24">
    <source>
        <dbReference type="SAM" id="MobiDB-lite"/>
    </source>
</evidence>
<evidence type="ECO:0000259" key="26">
    <source>
        <dbReference type="PROSITE" id="PS50835"/>
    </source>
</evidence>
<dbReference type="FunFam" id="2.60.40.10:FF:000211">
    <property type="entry name" value="Obscurin-like protein 1"/>
    <property type="match status" value="1"/>
</dbReference>
<dbReference type="OMA" id="CYEVEKM"/>
<dbReference type="Proteomes" id="UP000007875">
    <property type="component" value="Unassembled WGS sequence"/>
</dbReference>
<feature type="domain" description="Fibronectin type-III" evidence="27">
    <location>
        <begin position="4601"/>
        <end position="4695"/>
    </location>
</feature>
<evidence type="ECO:0000256" key="17">
    <source>
        <dbReference type="ARBA" id="ARBA00022860"/>
    </source>
</evidence>
<feature type="domain" description="Fibronectin type-III" evidence="27">
    <location>
        <begin position="1333"/>
        <end position="1422"/>
    </location>
</feature>
<feature type="domain" description="Fibronectin type-III" evidence="27">
    <location>
        <begin position="6210"/>
        <end position="6303"/>
    </location>
</feature>
<evidence type="ECO:0000256" key="12">
    <source>
        <dbReference type="ARBA" id="ARBA00022741"/>
    </source>
</evidence>
<feature type="domain" description="Fibronectin type-III" evidence="27">
    <location>
        <begin position="2222"/>
        <end position="2325"/>
    </location>
</feature>
<dbReference type="InterPro" id="IPR013098">
    <property type="entry name" value="Ig_I-set"/>
</dbReference>
<feature type="domain" description="Fibronectin type-III" evidence="27">
    <location>
        <begin position="3721"/>
        <end position="3814"/>
    </location>
</feature>
<feature type="domain" description="Fibronectin type-III" evidence="27">
    <location>
        <begin position="729"/>
        <end position="826"/>
    </location>
</feature>
<feature type="domain" description="Fibronectin type-III" evidence="27">
    <location>
        <begin position="1432"/>
        <end position="1527"/>
    </location>
</feature>
<evidence type="ECO:0000256" key="9">
    <source>
        <dbReference type="ARBA" id="ARBA00022679"/>
    </source>
</evidence>
<evidence type="ECO:0000256" key="6">
    <source>
        <dbReference type="ARBA" id="ARBA00022490"/>
    </source>
</evidence>
<dbReference type="SMART" id="SM00220">
    <property type="entry name" value="S_TKc"/>
    <property type="match status" value="1"/>
</dbReference>
<keyword evidence="29" id="KW-1185">Reference proteome</keyword>
<keyword evidence="15 23" id="KW-0067">ATP-binding</keyword>
<feature type="domain" description="Ig-like" evidence="26">
    <location>
        <begin position="5217"/>
        <end position="5306"/>
    </location>
</feature>
<feature type="domain" description="Ig-like" evidence="26">
    <location>
        <begin position="5619"/>
        <end position="5708"/>
    </location>
</feature>
<feature type="domain" description="Ig-like" evidence="26">
    <location>
        <begin position="6969"/>
        <end position="7057"/>
    </location>
</feature>
<feature type="domain" description="Ig-like" evidence="26">
    <location>
        <begin position="6666"/>
        <end position="6757"/>
    </location>
</feature>
<feature type="domain" description="Ig-like" evidence="26">
    <location>
        <begin position="2428"/>
        <end position="2521"/>
    </location>
</feature>
<evidence type="ECO:0000259" key="25">
    <source>
        <dbReference type="PROSITE" id="PS50011"/>
    </source>
</evidence>
<dbReference type="SUPFAM" id="SSF49265">
    <property type="entry name" value="Fibronectin type III"/>
    <property type="match status" value="23"/>
</dbReference>
<feature type="domain" description="Fibronectin type-III" evidence="27">
    <location>
        <begin position="3423"/>
        <end position="3516"/>
    </location>
</feature>
<dbReference type="InterPro" id="IPR007110">
    <property type="entry name" value="Ig-like_dom"/>
</dbReference>
<dbReference type="InterPro" id="IPR003598">
    <property type="entry name" value="Ig_sub2"/>
</dbReference>
<feature type="domain" description="Ig-like" evidence="26">
    <location>
        <begin position="1824"/>
        <end position="1918"/>
    </location>
</feature>
<dbReference type="GO" id="GO:0055013">
    <property type="term" value="P:cardiac muscle cell development"/>
    <property type="evidence" value="ECO:0007669"/>
    <property type="project" value="UniProtKB-ARBA"/>
</dbReference>
<feature type="domain" description="Protein kinase" evidence="25">
    <location>
        <begin position="6336"/>
        <end position="6591"/>
    </location>
</feature>
<feature type="domain" description="Fibronectin type-III" evidence="27">
    <location>
        <begin position="2528"/>
        <end position="2622"/>
    </location>
</feature>
<feature type="domain" description="Ig-like" evidence="26">
    <location>
        <begin position="1236"/>
        <end position="1322"/>
    </location>
</feature>
<evidence type="ECO:0000256" key="19">
    <source>
        <dbReference type="ARBA" id="ARBA00023242"/>
    </source>
</evidence>
<evidence type="ECO:0000256" key="5">
    <source>
        <dbReference type="ARBA" id="ARBA00012513"/>
    </source>
</evidence>
<feature type="domain" description="Fibronectin type-III" evidence="27">
    <location>
        <begin position="2024"/>
        <end position="2119"/>
    </location>
</feature>
<evidence type="ECO:0000256" key="2">
    <source>
        <dbReference type="ARBA" id="ARBA00004123"/>
    </source>
</evidence>
<feature type="domain" description="Fibronectin type-III" evidence="27">
    <location>
        <begin position="535"/>
        <end position="632"/>
    </location>
</feature>
<dbReference type="InterPro" id="IPR008271">
    <property type="entry name" value="Ser/Thr_kinase_AS"/>
</dbReference>
<dbReference type="FunFam" id="2.60.40.10:FF:000012">
    <property type="entry name" value="titin isoform X1"/>
    <property type="match status" value="3"/>
</dbReference>
<feature type="domain" description="Ig-like" evidence="26">
    <location>
        <begin position="3024"/>
        <end position="3117"/>
    </location>
</feature>
<feature type="domain" description="Fibronectin type-III" evidence="27">
    <location>
        <begin position="1726"/>
        <end position="1820"/>
    </location>
</feature>
<dbReference type="HOGENOM" id="CLU_223080_0_0_1"/>
<evidence type="ECO:0000256" key="14">
    <source>
        <dbReference type="ARBA" id="ARBA00022837"/>
    </source>
</evidence>
<feature type="domain" description="Ig-like" evidence="26">
    <location>
        <begin position="3324"/>
        <end position="3411"/>
    </location>
</feature>
<feature type="domain" description="Fibronectin type-III" evidence="27">
    <location>
        <begin position="5909"/>
        <end position="6008"/>
    </location>
</feature>
<feature type="domain" description="Ig-like" evidence="26">
    <location>
        <begin position="3909"/>
        <end position="4007"/>
    </location>
</feature>
<sequence length="7069" mass="780163">SRPNAEVRWFKGRAIIRDSEKYEIRAEGCKRTLVVLQCSFDDEKKYTCDADDARTSAKLTVQARAIKFLKPLEQKIRVTEREEVVFEIELSHTDVEVIWYKNGAKMARTKNVELYTDGAVHKMVIHRANMEDYGVEVVAQAEEETSMTTLFIDEPPVKFPRTLSDKTCEEMDRVVLECEVSRANANVVWLKNNEAIEASDKYVNKQQSTGKGRSLLIKDIKKSDKGKYICVCGDSKSTAELAVKDGVKFTKPLSDVNVLEKDGAVLQCEISDPDVKVRWYKDGLPITNSDRVTIEANGKIHSVSLPWTLCSDTGSYQVVAEFAKSDAKLTVEGKTISFVKRLWDHDFEPTKTCVLECKLNKPFANVVWTVDARVIKTDRRHTIKVVIINHDNTKLRFRKPTINNSGRYKIVAKNKYGEDSAYITVTVIDRPQPPVCLTVSNITAQSAVLTWEEPEEDGGSPIVSFLVEKRDVKRKMWQSVSDEVEDTEITVSVQKLVEGNTYSFRVSCENKVGLSQPAEISNPVLAKSQFVLPSSPLNLRYENCTKSSIELCWETPMSDGGAPITGYVIEVCDKSEDEGLWTAEGFIDKVTGLHFVVCGLDESHEYSYRIRAVNKIGEGKPSDATPFVLAKDETNGVSVKAGSMIEIPAIVAGRPFPTARWSRDEVILFPDQRTVEEDKDRSSTLTTSDGITKYRVPGAKRSDKGTYLITAENDQGKATASVVVNVLDVPSPCKGPWSFEDGTNEAVTLRWKIPEDDGGSDIINYVVDMKESNKKVWTKLSTTLQSTKYRATKLVENKEYIFRVCAENKMGKSPWIEAAPYVAKLPFDPPAAPEKPVVVDVTRKSMTVKWAEPYDGGSTIIGYCLERKDTTASRWSRASREMIRAVEYVVTTGLTDGLTYQFRVAAENEAGQSKFSQPSDYEVCEDPVFAPSSPRKPRVEDTTSSSITLAWDRPEGDVTGRPYPDITWSKDGEEISDRVEVKKTDIGSQALVKRSVRSDWGEYKITAKNSSGTKSATCLVVVQDVPGAIKELKIGAVSRNCITLKWHAPEDNGGMPVKKYHLEKRDIDSPRWKKVSRAPITKPPLVNCSYKVLKLVEGLDYKFRASAVNKAGIGPVSEESDPVKSQDPTFVPGAPEQLEISDITATTLSLSWTAPQNNGGASILGYIVEYQDQVKCNWTKLLVDEKELILETCATIPNLTTRLRYQFRVSAINAVGHGEPCEATSFIEIKDQIEAPSITLDVGIQNTLEVRAGASIKLVATIKARPTPETRWEKDEKLPLPGTAVIKNTDASSEVTITDCGRDDSGRYTIVSKNIGGTRTASCKVLVKDTPGAPLPLVVSNVTKRGAKLSWKTPCNDGGSKIQTYIVEKRRADGRGWVKLDSSYRVRGLREGQEYMFRVAAVNAAGQSEFSAPSIETMIPITARDPVSEPGRTEELQVTDVTRSTVSLAWKPPKSDGGLPISEYLVEKRLVGQERQLLATDKMVRDTEVTLEGFSEGDNYEFRVIAKNERGTGPPSFPTKPVVCRNTIEPPTLKIVAREKMIVRVGEPYRILVKISGKPAPTVTWEQDGKLVQTDSRFQIKTTPTTSALEVHKGERKDSGLYKVTVQNDGGQRDGNIILAVVNKPTPPRDLDVKEVTHEHVLLTWEAPEDDGGSELLNYVIEKRDISRMMWTTVNSTSLKTEFRISKLSEGSEYVFRVMAENNQGCSNPAETQGVVVKDRYRVPDAPDALTIKEVHKDSVSLSWNKPYDGGKAIFNYVVEKREIKSERWVRVTKELINESRYTVTGLFESNEYEFRVAAENSIGIGAKPDHTVPVAPRQKLSSPSVEIDVKTLEGLTVRAGSTLRIPATIHGIPVPTAQWSTADGNVVVTDDRITCDTDSNSNETRLTISNATRADCGHYVVTATNKTGSDSASAQVNVLDKPAACVGPLKIISLKQRCTVAWEPPADNGGCEITNYMLEKCETSRMVWSVVTASVTACAYPVPRLLEGNEYIFRVKAENKMGLGPAIESSPVVAKSPYDKPGAPSAPEITKIGNGTATIAWKAPDKDGGRDISGYFVEKREKKGVRWSPCNTKSIMDRRLNVLGLSIGYDYQFRVAAENEMGVGEPSEPSKMVTIKEPTEILEEPEIDLDVDMRKNIEIKAGSTLRLLADVKGRPKPTIKWTKFGATLSRRADVDVTDLKTTLVVPETTRDDSGKYTLTASNARGSKSANINVKVLDTPGQVSNIVVKDIKATSAQISWTPPDMDGGSEITNYVVELKESDKKTWSVATTECPKTAFRVTKLVEGKDYYFRIKAENKYGFRVQACNTAGAGAFCKPTDPQVARDQCDAPGKPEVVDVTDTTVELGWAPPRSDGGLKIAGYIIEKQKLPNEKWVRHITTRGPEASVVLVNLEEGERYCFRVLAKTAVVVSKPSEPTEAILVRQAIAAPSITLDASCRELLVVRAGQDIVIEATIVGKPKPTAMWTRGEDQIKSTSDGSVTAETLLNQSRVIIRSCKRSDAGNYVLTLENTSGKTSATAKVRVLDVPGMPEGPAKFSNVLSDRLKLIWNRPLEDGGAAITNYVIERRETSRPTWAMVSGSAQGTELAVQKLIQNHEYEFRISAENKYGIGQSLVTEPIIVKNPFSYPPAPPAFPKVLDTTRSTVEIAWGKPAYDGDSPITGYFVEMANPESPDNFERVATTHITKYTMTGLSDGREYRFRIKAVNAIGESEPSEVPETNTVTIRELLIAPNVDTSKLFNNTVSEKVGTNIHIRVPYTGTPTPVAHFIRNGEPIKQTSRVNSDTSNGIAKLNIGEVTRKDAGEYELVVKNAVGTKTATLRVVVMEKPAPPTGPMEIKDVSAESITVAWGQPEEDGGTPVTHYTLEKLDCNIGWTEVSGFVVRTSQKITRLTTGQEYIFRVRAANKFGLSEPLDSAPVMARHPFNKPGTPSAPQVVSVTNDSVVITWQEPTNDGGSAILGYHIERKDRNSIMWTKANSYIVRDSTFKCGNLSQGLSYEFRVTAENLAGFGKPSDSTGSVTARDEVEPASVDVDAQYRDVVCVKAGEAFTLKTYVSGKPVPTISWEKDGNEFESGPRVSILTTETTSNVTVKDAHRADNAGNYQLVLENSIGSKTIPVSVRVLDKPGPPKGPVEFSVATTRETMTIKWEVPMNDGGSKILGYHVEKKDRNSILWIKCSKTLVSGTDYKITNLQESLEYEFRVYAENAAGFGKTSKSSDSAIARDAVDPPRDVEVVGITRHSAHIQWKNPEYDGGYKVTGYIIERMEVSVGRWLKCNFSNVSVTNFNIEGLTEGLKYNFRVFAKNAAGAVSIPAMTILPVLVKDDLQPPTIDMDARFAELVTVRAGRTIKIEAGIRGKPTPIITWKKDEQEFKLSGRISVKNTDVSTCLEITDADRDDTAAYSLAVQNFAGSRSLSIQVKVLDKPGRPTGPITISGTTAEKCTISWRAPERDGGAPIINYVVEKRETSHLAWVLVNPSVEGTTCKISKLLADNEYIFRVRAENKYGVGDALESVEIIAKNPFTTPSAPQSLEPTGVTRTSVDLIWRKPENDGGAKVSGYVVERRELPNGRWLKCNFSNLIDCKYTVTGLTEDASYEFQIIAKNTSGSISAPSEPSEKVTCKDSFTPPRLDLNGNLKDTVVVKAGETITLSASIFGKPVPNATWTRNNVELDNTPRTEIMDTGSTASLSIKDSTRDDSGDYVLHLKNTAGSRAISITVKVLDRPGQPIGPLTISEVTSERCRLAWRAPENNGGAPVTHYNIEKRETSRLTWTLVESGIEGVTTKVHRLLKGNEYIFRVIAVNKYGRGVPLESVPVIAKNPFSVPAAPGKPQVSTVMKNSAVLTWTRPTSDGGSDISGYHIERKERNSLRWTRAVRRSVPSLHHKVTGLSEGSEYEFRVSAENAAGIGPPSECSTPALCKEPCQKYSADGDLRKNLTVKSGTPIKIVVPIRGRPVPSVRWSKEGAPSVGERTQIETTETGTTLLIPESSRSDSGKYTLTLDNTSGSTSASCSVKVLDTPGPCQNISVKDISKDYATATWEPPANDGGSNITNYIVEKKETGRKAWSTITTGCQRNHIKINLSEGLTYLFRVMAENENGIGVPVETSTPVKATEVPGSPDRLEVVDVTKSSVALQWRKPDIDGGSKILGYVIESLEKDQNKWMKRITVKEPQASITNLKEGKQYAFRVIALNKVGASDPREASSLVLIRDTFIAPSLDLSQLPHSVAHVKAGDNLDISVPYVGKPKPSIKWVKDNATIRITKRVDTGTEDDGIARLKIKEITQDDAGIYELHAENQGGKRCAKISVIVLDKPGAVEDLQTSNVTECSVTLSWKAPAFDGGSAISSYVVDLRTSEEPEWRMVSSAIVRTTFKCTKLNLGKEYTFRIRGMNRFGLGPATCTEAVTIQLSYKVPGAPASCTVSYACKDSIVVNWQEPVKDGGSQITGYHLEVKDRNSILWKKANRVVIRSTHFRVLGLQEGLEYEYRVSAENAAGIGKPSRPSEAAFAHDFRPPRINLDAHLLDEVTVTAGSTLRLHAGISGKPEPAITWSNNGNDIREDLRHVLHTTIDHCSILIKDCSKSDSGVFTINAKNACGEKSANVKVLVLDKPGPPTGPIKFSRVTDSRVTCSWEPPMQDGGSKIINYIISKRETSRLAWSVVSEKEELCTLTVQRLIKNNEYQFRIQAVNKFGVGEPLDSEPVVAKNNFTEPSAPGQPEINNVCSSGCTVMWSRPESDGGADIDGYIVERRERKSARWIKCNKKIVRDLRFKLSNLSENNEYEFRVAAENAAGIGAYSHISLPVVMRDPIDLPGPPSSPRVRDTTRNSVMLSWGHPAYNGGSDVIGYMLESKIGEADDLQQQETDETLSSIADNKEWKLVQSNILGTKYTIEKLDHDTLYRFRVSAINKGGVGEPAAIVGAIKPVDRLEPPEYDLDASLRKTMLVRAGNTVNISIAVKGRPTPNVTWTKDNLNVTKNPRVHVDNVDGKTILVIQDCTRDDTGKYALALENASGVARTFVSIRVLDTPGQPGLLNFPDITANSIALKWSPPENNGGSDITNYIIEKKETSSDTWSSVNANCSRTTVKAIKLNQNSEYVFRIAAENKYGLGEFTESQEVVAKHPFRTPTVPPQPEVVEISADVMTVVWKECHSDGGSQITGYHIEKKERNAILWTKANLATLRSREFKATGLTEGLEYQFRVYAENMAGKSAPSEASKPERAHNVVSPPTCPDWTDITRDSVTLAGSPIEISIPIVGKPQPPNVFWSKGETDLEDGEKTTILSAGKSTALIIKDISREDSAKYTLLLRNECGEKRTSINVKVLDKPGRPKGPITFSRVTAEKCNLSWERPEEDGGANVTHYVVEKRETSRVSWIAVHEMLEQTSCTVPNLIVNNEYIFRISAVNKYGQGQALESEPLVAKNQFVTPDSPGQPEIASVTRDSITVTWTRPINDGGSDIKSYIIEKRDKQGYIWIRCNKNQDVTDLRYKACGLRNKALVEFRVAAENAAGVGKFSEASAFGCVQDPVFPPAAPVHLKVTDSTRSSVSLSWAAPLFDGGSPVDGYIIEFSECKADSEDRWQKTHKSNYIQSTEFIATGLKHGLEYKFRVFAVNINGTSEEPATLSETVFAKEILEEPELELDDTFRKTVNVHAGKPLRLCVFVKGRPAPSVTWTKAPNGEELTSRAFIETHEAANSLEIEKVDRHDAGKYTVSIENASGRKETTINVRVYDTPVLQSFTEPIVVRKGGVICLKVPFKCRPSPQASWKKISGPEVDLNVRAMIALHTDSAELVIKGVDRRDAGEYEVTLSNKLGKISVSIRVQVIGKPDAPEGPLQFGDIQATSVNVVWKPITNDGGSEVTNYVVEKREVGKTAWMTVDSKIRSTQCTVKGLTEGKEYFFRVFAENAFGLGDALKCIESVTAKNPLFPPQPPQLVEINEVRKDKVFLAWTRSRDDGGSRVTGYFVERKEAGSERWVRVNKILTKNLSFMIQGLVEDAEYQFRVVALNDVGEGEPTEICNRTPRIRNDNKAAGEKPVIVETLQTVMGVRESTATLTCTVSGRPMPDITWWYKGGREITGCSQYKISEAKGNHYTLVVHNVTVDHEGPYTVRATNQAGSISQTVEMTVQLPAKINLPKYMMTEAIVCRVHEVVSIKVPIEGKPQPDITWSKAGKLVSADGHRQFITASSFTSMTITNADRRDSGFYNVIVKNRFGTNQATIELLVGDVPAKPESLKVSNVTRDSVDLTWKEPSDNGGKPVLKYVLEKCTTSSDCWVKVSSSGTCKYTVCNLSGKTGYLFRVRAENEYGQSKPSSPSDAVTTKEDRMMAANYDDMVDATEKFVASEARINKSNVMEKYQIMEQLGRGTFGTVHRAREILTGKTYAVKLCRFTDETEKVPINREVSIMRKLQHPRVLQLHEVFDTKLETALVVQFVSGGDLLERIIATKFELTENACAYIIKQVLEALAYVHSQNVAHLDIKPENILFITRKSKKIKLIDFGVSRELKTGEGLRISFGTPDFCAPEVVQNDTVGCATDMWSVGVLTYLMLTGLSPFQGENDNDTLRNVSDADYNFEHEAWRFISDDALDFIDRLLLKDKRERMTADDALEHPWLRTLHPRIKVQSVDMTPQLMPMYHVFVKEKDDAKISCRIRDADDNETIACIYLNRHKKRGRKTAASEFSRIVKCPPEFTLPLYNRTVYTGDTAIFTITVTVHPTPEISWYHKGQKIIINSEETHYAEIREKGLYTLEIRKSQLEDSGEVIVQAKNAYGEDECKAMLTVQGEDQPPPYNKLDSDDELLRPVSYDTWKYSAADYAPSFQLRMRSHVVPCGMSTKLSAFVRGRPEPQVTWYRNGTELASGGTKYYVSNIGGVTTLEIVRCHEGDSGTYRCSAKNYLGENSDYSTLEVTGSEFESTASKRGVQDFHMTMDMVDVRSTISRSRFDAISQATERDASRSSTAFDDQMSHASGFTPYVGSESRMGSMTPSSAAGAPYFVIQPKSQYVLEGDSAYFAAQCDGKPSPKLTWYHDGRIIKDNEKYSLGAIRGKRTLEIRDCQVIDVGNYVCIAESSKGSATTEFTLDVTPRRRSASSAS</sequence>
<dbReference type="Gene3D" id="3.30.200.20">
    <property type="entry name" value="Phosphorylase Kinase, domain 1"/>
    <property type="match status" value="1"/>
</dbReference>
<dbReference type="PANTHER" id="PTHR14340">
    <property type="entry name" value="MICROFIBRIL-ASSOCIATED GLYCOPROTEIN 3"/>
    <property type="match status" value="1"/>
</dbReference>
<dbReference type="FunFam" id="2.60.40.10:FF:000050">
    <property type="entry name" value="Titin isoform B"/>
    <property type="match status" value="1"/>
</dbReference>
<feature type="domain" description="Ig-like" evidence="26">
    <location>
        <begin position="155"/>
        <end position="242"/>
    </location>
</feature>
<evidence type="ECO:0000256" key="16">
    <source>
        <dbReference type="ARBA" id="ARBA00022842"/>
    </source>
</evidence>
<proteinExistence type="inferred from homology"/>
<feature type="domain" description="Ig-like" evidence="26">
    <location>
        <begin position="4918"/>
        <end position="5009"/>
    </location>
</feature>
<dbReference type="SMART" id="SM00409">
    <property type="entry name" value="IG"/>
    <property type="match status" value="27"/>
</dbReference>
<feature type="domain" description="Ig-like" evidence="26">
    <location>
        <begin position="2126"/>
        <end position="2215"/>
    </location>
</feature>
<keyword evidence="20" id="KW-0393">Immunoglobulin domain</keyword>
<evidence type="ECO:0000259" key="27">
    <source>
        <dbReference type="PROSITE" id="PS50853"/>
    </source>
</evidence>
<dbReference type="FunFam" id="2.60.40.10:FF:000107">
    <property type="entry name" value="Myosin, light chain kinase a"/>
    <property type="match status" value="2"/>
</dbReference>
<feature type="domain" description="Fibronectin type-III" evidence="27">
    <location>
        <begin position="3820"/>
        <end position="3915"/>
    </location>
</feature>
<dbReference type="InterPro" id="IPR036116">
    <property type="entry name" value="FN3_sf"/>
</dbReference>
<feature type="domain" description="Fibronectin type-III" evidence="27">
    <location>
        <begin position="3522"/>
        <end position="3618"/>
    </location>
</feature>
<dbReference type="FunFam" id="1.10.510.10:FF:000571">
    <property type="entry name" value="Maternal embryonic leucine zipper kinase"/>
    <property type="match status" value="1"/>
</dbReference>
<evidence type="ECO:0000256" key="3">
    <source>
        <dbReference type="ARBA" id="ARBA00004496"/>
    </source>
</evidence>
<dbReference type="CDD" id="cd00096">
    <property type="entry name" value="Ig"/>
    <property type="match status" value="1"/>
</dbReference>
<dbReference type="Pfam" id="PF00041">
    <property type="entry name" value="fn3"/>
    <property type="match status" value="39"/>
</dbReference>
<dbReference type="InterPro" id="IPR003961">
    <property type="entry name" value="FN3_dom"/>
</dbReference>
<accession>H2YFC8</accession>
<dbReference type="GO" id="GO:0008307">
    <property type="term" value="F:structural constituent of muscle"/>
    <property type="evidence" value="ECO:0007669"/>
    <property type="project" value="TreeGrafter"/>
</dbReference>
<dbReference type="InterPro" id="IPR017441">
    <property type="entry name" value="Protein_kinase_ATP_BS"/>
</dbReference>
<feature type="domain" description="Ig-like" evidence="26">
    <location>
        <begin position="4207"/>
        <end position="4297"/>
    </location>
</feature>
<dbReference type="FunFam" id="2.60.40.10:FF:000034">
    <property type="entry name" value="Titin isoform A"/>
    <property type="match status" value="9"/>
</dbReference>
<dbReference type="FunFam" id="2.60.40.10:FF:000867">
    <property type="entry name" value="Titin a"/>
    <property type="match status" value="1"/>
</dbReference>
<dbReference type="GO" id="GO:0005524">
    <property type="term" value="F:ATP binding"/>
    <property type="evidence" value="ECO:0007669"/>
    <property type="project" value="UniProtKB-UniRule"/>
</dbReference>
<dbReference type="GO" id="GO:0004674">
    <property type="term" value="F:protein serine/threonine kinase activity"/>
    <property type="evidence" value="ECO:0007669"/>
    <property type="project" value="UniProtKB-KW"/>
</dbReference>
<keyword evidence="7" id="KW-0723">Serine/threonine-protein kinase</keyword>
<evidence type="ECO:0000256" key="7">
    <source>
        <dbReference type="ARBA" id="ARBA00022527"/>
    </source>
</evidence>
<feature type="domain" description="Ig-like" evidence="26">
    <location>
        <begin position="3622"/>
        <end position="3709"/>
    </location>
</feature>
<feature type="domain" description="Fibronectin type-III" evidence="27">
    <location>
        <begin position="4802"/>
        <end position="4918"/>
    </location>
</feature>
<dbReference type="CDD" id="cd05748">
    <property type="entry name" value="Ig_Titin_like"/>
    <property type="match status" value="3"/>
</dbReference>
<feature type="domain" description="Fibronectin type-III" evidence="27">
    <location>
        <begin position="1627"/>
        <end position="1720"/>
    </location>
</feature>
<evidence type="ECO:0000256" key="10">
    <source>
        <dbReference type="ARBA" id="ARBA00022723"/>
    </source>
</evidence>
<feature type="domain" description="Fibronectin type-III" evidence="27">
    <location>
        <begin position="1922"/>
        <end position="2018"/>
    </location>
</feature>
<keyword evidence="11" id="KW-0677">Repeat</keyword>
<dbReference type="PROSITE" id="PS50835">
    <property type="entry name" value="IG_LIKE"/>
    <property type="match status" value="23"/>
</dbReference>
<feature type="domain" description="Fibronectin type-III" evidence="27">
    <location>
        <begin position="4701"/>
        <end position="4796"/>
    </location>
</feature>
<evidence type="ECO:0000256" key="20">
    <source>
        <dbReference type="ARBA" id="ARBA00023319"/>
    </source>
</evidence>
<keyword evidence="16" id="KW-0460">Magnesium</keyword>
<keyword evidence="18" id="KW-1015">Disulfide bond</keyword>
<keyword evidence="14" id="KW-0106">Calcium</keyword>
<evidence type="ECO:0000256" key="4">
    <source>
        <dbReference type="ARBA" id="ARBA00006692"/>
    </source>
</evidence>
<keyword evidence="12 23" id="KW-0547">Nucleotide-binding</keyword>
<dbReference type="EC" id="2.7.11.1" evidence="5"/>
<reference evidence="29" key="1">
    <citation type="submission" date="2003-08" db="EMBL/GenBank/DDBJ databases">
        <authorList>
            <person name="Birren B."/>
            <person name="Nusbaum C."/>
            <person name="Abebe A."/>
            <person name="Abouelleil A."/>
            <person name="Adekoya E."/>
            <person name="Ait-zahra M."/>
            <person name="Allen N."/>
            <person name="Allen T."/>
            <person name="An P."/>
            <person name="Anderson M."/>
            <person name="Anderson S."/>
            <person name="Arachchi H."/>
            <person name="Armbruster J."/>
            <person name="Bachantsang P."/>
            <person name="Baldwin J."/>
            <person name="Barry A."/>
            <person name="Bayul T."/>
            <person name="Blitshsteyn B."/>
            <person name="Bloom T."/>
            <person name="Blye J."/>
            <person name="Boguslavskiy L."/>
            <person name="Borowsky M."/>
            <person name="Boukhgalter B."/>
            <person name="Brunache A."/>
            <person name="Butler J."/>
            <person name="Calixte N."/>
            <person name="Calvo S."/>
            <person name="Camarata J."/>
            <person name="Campo K."/>
            <person name="Chang J."/>
            <person name="Cheshatsang Y."/>
            <person name="Citroen M."/>
            <person name="Collymore A."/>
            <person name="Considine T."/>
            <person name="Cook A."/>
            <person name="Cooke P."/>
            <person name="Corum B."/>
            <person name="Cuomo C."/>
            <person name="David R."/>
            <person name="Dawoe T."/>
            <person name="Degray S."/>
            <person name="Dodge S."/>
            <person name="Dooley K."/>
            <person name="Dorje P."/>
            <person name="Dorjee K."/>
            <person name="Dorris L."/>
            <person name="Duffey N."/>
            <person name="Dupes A."/>
            <person name="Elkins T."/>
            <person name="Engels R."/>
            <person name="Erickson J."/>
            <person name="Farina A."/>
            <person name="Faro S."/>
            <person name="Ferreira P."/>
            <person name="Fischer H."/>
            <person name="Fitzgerald M."/>
            <person name="Foley K."/>
            <person name="Gage D."/>
            <person name="Galagan J."/>
            <person name="Gearin G."/>
            <person name="Gnerre S."/>
            <person name="Gnirke A."/>
            <person name="Goyette A."/>
            <person name="Graham J."/>
            <person name="Grandbois E."/>
            <person name="Gyaltsen K."/>
            <person name="Hafez N."/>
            <person name="Hagopian D."/>
            <person name="Hagos B."/>
            <person name="Hall J."/>
            <person name="Hatcher B."/>
            <person name="Heller A."/>
            <person name="Higgins H."/>
            <person name="Honan T."/>
            <person name="Horn A."/>
            <person name="Houde N."/>
            <person name="Hughes L."/>
            <person name="Hulme W."/>
            <person name="Husby E."/>
            <person name="Iliev I."/>
            <person name="Jaffe D."/>
            <person name="Jones C."/>
            <person name="Kamal M."/>
            <person name="Kamat A."/>
            <person name="Kamvysselis M."/>
            <person name="Karlsson E."/>
            <person name="Kells C."/>
            <person name="Kieu A."/>
            <person name="Kisner P."/>
            <person name="Kodira C."/>
            <person name="Kulbokas E."/>
            <person name="Labutti K."/>
            <person name="Lama D."/>
            <person name="Landers T."/>
            <person name="Leger J."/>
            <person name="Levine S."/>
            <person name="Lewis D."/>
            <person name="Lewis T."/>
            <person name="Lindblad-toh K."/>
            <person name="Liu X."/>
            <person name="Lokyitsang T."/>
            <person name="Lokyitsang Y."/>
            <person name="Lucien O."/>
            <person name="Lui A."/>
            <person name="Ma L.J."/>
            <person name="Mabbitt R."/>
            <person name="Macdonald J."/>
            <person name="Maclean C."/>
            <person name="Major J."/>
            <person name="Manning J."/>
            <person name="Marabella R."/>
            <person name="Maru K."/>
            <person name="Matthews C."/>
            <person name="Mauceli E."/>
            <person name="Mccarthy M."/>
            <person name="Mcdonough S."/>
            <person name="Mcghee T."/>
            <person name="Meldrim J."/>
            <person name="Meneus L."/>
            <person name="Mesirov J."/>
            <person name="Mihalev A."/>
            <person name="Mihova T."/>
            <person name="Mikkelsen T."/>
            <person name="Mlenga V."/>
            <person name="Moru K."/>
            <person name="Mozes J."/>
            <person name="Mulrain L."/>
            <person name="Munson G."/>
            <person name="Naylor J."/>
            <person name="Newes C."/>
            <person name="Nguyen C."/>
            <person name="Nguyen N."/>
            <person name="Nguyen T."/>
            <person name="Nicol R."/>
            <person name="Nielsen C."/>
            <person name="Nizzari M."/>
            <person name="Norbu C."/>
            <person name="Norbu N."/>
            <person name="O'donnell P."/>
            <person name="Okoawo O."/>
            <person name="O'leary S."/>
            <person name="Omotosho B."/>
            <person name="O'neill K."/>
            <person name="Osman S."/>
            <person name="Parker S."/>
            <person name="Perrin D."/>
            <person name="Phunkhang P."/>
            <person name="Piqani B."/>
            <person name="Purcell S."/>
            <person name="Rachupka T."/>
            <person name="Ramasamy U."/>
            <person name="Rameau R."/>
            <person name="Ray V."/>
            <person name="Raymond C."/>
            <person name="Retta R."/>
            <person name="Richardson S."/>
            <person name="Rise C."/>
            <person name="Rodriguez J."/>
            <person name="Rogers J."/>
            <person name="Rogov P."/>
            <person name="Rutman M."/>
            <person name="Schupbach R."/>
            <person name="Seaman C."/>
            <person name="Settipalli S."/>
            <person name="Sharpe T."/>
            <person name="Sheridan J."/>
            <person name="Sherpa N."/>
            <person name="Shi J."/>
            <person name="Smirnov S."/>
            <person name="Smith C."/>
            <person name="Sougnez C."/>
            <person name="Spencer B."/>
            <person name="Stalker J."/>
            <person name="Stange-thomann N."/>
            <person name="Stavropoulos S."/>
            <person name="Stetson K."/>
            <person name="Stone C."/>
            <person name="Stone S."/>
            <person name="Stubbs M."/>
            <person name="Talamas J."/>
            <person name="Tchuinga P."/>
            <person name="Tenzing P."/>
            <person name="Tesfaye S."/>
            <person name="Theodore J."/>
            <person name="Thoulutsang Y."/>
            <person name="Topham K."/>
            <person name="Towey S."/>
            <person name="Tsamla T."/>
            <person name="Tsomo N."/>
            <person name="Vallee D."/>
            <person name="Vassiliev H."/>
            <person name="Venkataraman V."/>
            <person name="Vinson J."/>
            <person name="Vo A."/>
            <person name="Wade C."/>
            <person name="Wang S."/>
            <person name="Wangchuk T."/>
            <person name="Wangdi T."/>
            <person name="Whittaker C."/>
            <person name="Wilkinson J."/>
            <person name="Wu Y."/>
            <person name="Wyman D."/>
            <person name="Yadav S."/>
            <person name="Yang S."/>
            <person name="Yang X."/>
            <person name="Yeager S."/>
            <person name="Yee E."/>
            <person name="Young G."/>
            <person name="Zainoun J."/>
            <person name="Zembeck L."/>
            <person name="Zimmer A."/>
            <person name="Zody M."/>
            <person name="Lander E."/>
        </authorList>
    </citation>
    <scope>NUCLEOTIDE SEQUENCE [LARGE SCALE GENOMIC DNA]</scope>
</reference>
<keyword evidence="17" id="KW-0112">Calmodulin-binding</keyword>
<dbReference type="FunFam" id="2.60.40.10:FF:000127">
    <property type="entry name" value="titin isoform X1"/>
    <property type="match status" value="3"/>
</dbReference>
<feature type="domain" description="Fibronectin type-III" evidence="27">
    <location>
        <begin position="1134"/>
        <end position="1232"/>
    </location>
</feature>
<reference evidence="28" key="3">
    <citation type="submission" date="2025-09" db="UniProtKB">
        <authorList>
            <consortium name="Ensembl"/>
        </authorList>
    </citation>
    <scope>IDENTIFICATION</scope>
</reference>
<keyword evidence="19" id="KW-0539">Nucleus</keyword>
<feature type="domain" description="Fibronectin type-III" evidence="27">
    <location>
        <begin position="3224"/>
        <end position="3320"/>
    </location>
</feature>
<evidence type="ECO:0000313" key="29">
    <source>
        <dbReference type="Proteomes" id="UP000007875"/>
    </source>
</evidence>
<feature type="domain" description="Fibronectin type-III" evidence="27">
    <location>
        <begin position="832"/>
        <end position="926"/>
    </location>
</feature>
<feature type="domain" description="Ig-like" evidence="26">
    <location>
        <begin position="252"/>
        <end position="330"/>
    </location>
</feature>
<feature type="domain" description="Fibronectin type-III" evidence="27">
    <location>
        <begin position="5812"/>
        <end position="5906"/>
    </location>
</feature>
<feature type="domain" description="Fibronectin type-III" evidence="27">
    <location>
        <begin position="1025"/>
        <end position="1128"/>
    </location>
</feature>
<dbReference type="CDD" id="cd00063">
    <property type="entry name" value="FN3"/>
    <property type="match status" value="39"/>
</dbReference>
<keyword evidence="10" id="KW-0479">Metal-binding</keyword>
<dbReference type="SUPFAM" id="SSF56112">
    <property type="entry name" value="Protein kinase-like (PK-like)"/>
    <property type="match status" value="1"/>
</dbReference>